<dbReference type="GO" id="GO:0044550">
    <property type="term" value="P:secondary metabolite biosynthetic process"/>
    <property type="evidence" value="ECO:0007669"/>
    <property type="project" value="UniProtKB-ARBA"/>
</dbReference>
<dbReference type="InterPro" id="IPR023213">
    <property type="entry name" value="CAT-like_dom_sf"/>
</dbReference>
<dbReference type="SUPFAM" id="SSF56801">
    <property type="entry name" value="Acetyl-CoA synthetase-like"/>
    <property type="match status" value="2"/>
</dbReference>
<dbReference type="SUPFAM" id="SSF47336">
    <property type="entry name" value="ACP-like"/>
    <property type="match status" value="2"/>
</dbReference>
<keyword evidence="9" id="KW-1185">Reference proteome</keyword>
<keyword evidence="3" id="KW-0596">Phosphopantetheine</keyword>
<dbReference type="PROSITE" id="PS50075">
    <property type="entry name" value="CARRIER"/>
    <property type="match status" value="2"/>
</dbReference>
<dbReference type="InterPro" id="IPR029058">
    <property type="entry name" value="AB_hydrolase_fold"/>
</dbReference>
<dbReference type="NCBIfam" id="NF003417">
    <property type="entry name" value="PRK04813.1"/>
    <property type="match status" value="2"/>
</dbReference>
<dbReference type="Gene3D" id="3.40.50.1820">
    <property type="entry name" value="alpha/beta hydrolase"/>
    <property type="match status" value="1"/>
</dbReference>
<dbReference type="CDD" id="cd12117">
    <property type="entry name" value="A_NRPS_Srf_like"/>
    <property type="match status" value="1"/>
</dbReference>
<dbReference type="GO" id="GO:0031177">
    <property type="term" value="F:phosphopantetheine binding"/>
    <property type="evidence" value="ECO:0007669"/>
    <property type="project" value="InterPro"/>
</dbReference>
<dbReference type="PANTHER" id="PTHR45527:SF1">
    <property type="entry name" value="FATTY ACID SYNTHASE"/>
    <property type="match status" value="1"/>
</dbReference>
<dbReference type="InterPro" id="IPR001242">
    <property type="entry name" value="Condensation_dom"/>
</dbReference>
<evidence type="ECO:0000256" key="3">
    <source>
        <dbReference type="ARBA" id="ARBA00022450"/>
    </source>
</evidence>
<dbReference type="FunFam" id="1.10.1200.10:FF:000005">
    <property type="entry name" value="Nonribosomal peptide synthetase 1"/>
    <property type="match status" value="2"/>
</dbReference>
<dbReference type="CDD" id="cd05930">
    <property type="entry name" value="A_NRPS"/>
    <property type="match status" value="1"/>
</dbReference>
<dbReference type="CDD" id="cd19531">
    <property type="entry name" value="LCL_NRPS-like"/>
    <property type="match status" value="1"/>
</dbReference>
<dbReference type="CDD" id="cd19534">
    <property type="entry name" value="E_NRPS"/>
    <property type="match status" value="1"/>
</dbReference>
<evidence type="ECO:0000256" key="2">
    <source>
        <dbReference type="ARBA" id="ARBA00006432"/>
    </source>
</evidence>
<sequence length="2933" mass="319228">MRTGGQLRTGGGHGVESSCVVNEMLFHAHFEARQEISLYWYTSGPHKALASTAAPAPSMDDFQKRLAALPPEKQELLLRKLRKTAPPAASIPRRASGLSTVGLSFAQQRLWFLEALEPGSARYNLPAAVRLEGVLDVGVLEGCFQTLVRRHEALRTVFRSGADGPEQVIAPAGTMALPVSDLTGVPAEAREAEVRRCIQEEAGRAFDLLQGPLLRGRLLKLGAGEHVLVLTMHHIVSDGWSMGVLIREVALLYAAGVSGQPSPLPELPLQYADYAVWQREWMRGEVLEKQLAWWRLELTGAPQALELPTDHARPEVQGFRGASVPVRLPRALSDAVKALAQREHATPYMVLLSAYAVLLGRYAGQDDVSIGCPIAGRGRQELEGLIGFFVNTLVLRARLSLAPSFRALLAQVRETTHGAYAHQDVPFEKLVEELRPQRSLDRAPLVQVVLSLQNAPTSAVSLPGLRLEPLVPDTEAVKFELGLSLAETDDGFSGAFEYSTELFDAATVERMAARFQALLTRAVARPELPLSRLSLLTEDERHQVRVAWNPERTDYPRDQTLAEVFADVVARRRDAVALEFGDQTLTYGALDARARRLAWLLREKGVGTDSRVALCVERSLELVVALVAILQAGGAYVPLDPDYPRERLVAMLEDARPTVLITTRAQQGRLPAEGLTTILLDELVLEGDAPEGMLPRAHPQSLAYIDFTSGSTGRPKGVGTPQAGVLRTVFGVDYAHLGPEETFLLIAPISFDASTLEVWGALLHGARLVVFPPHAPSDVRELEAVLVRHGVTTLHLTAGLFTQMVEHHPEGLRTVRQLLTGGDVVSAPHVRRVLETLRIPVTACYGPTESTLFATCHRMTRAEQVGTSVPIGRPIGNTRVYVVDAHGELVAPGLSGELFIGGDGLARGYVDQPALTAERFVPDPFGDEPGARLYRTGDLARWRKDGVLEFLGRMDSQVKVRGYRVELAEVESALLAAPGVTQALVVAAGEGAGDKRLVAYVVCPEPVTAGLRAFVQARLPDFMVPSVFVRVEAMPLTANGKVDRKALPPPEAERASALATDYAPPRDAAEQQLTELWARVLRVARVGIHDNFFALGGDSILSLQVVAQARQAGLAFTPKQLFQHQTVAALAAVARRAEEGAGTQGLAQGPVPLTPVQRAFLEDAPPHAHHFNQALLLTLQQPLPPALLTRALEALVLHHDALRLRFTRREDGTWAQDNAGPEVAPRLEVLDFTSVPPEALDARVAEAAEAVQRGVRLEAGLLLNAAFFDTGPGRPARLLLVVHHLAVDAVSWRILLEDLETACRQLRDAQEPRLPAKSTSFQAWAHALARHARSDSVRAQLGFWSSGPRAEAWTLPVERTGGANDFASARTVSLALDAEETRLLVQEVPGAWRVRLEEVLLAALAHALCQWSDQPRVLVELEAHGREELTEGMDLSRTVGWFTASWPVPLPGLTPGTPGDVLRAVRDELRQLPGPGLGYGLLRELGTEADAARLRALPRPRVSFNYLGQLDASAAASAFFALSEGASGTPMDPRGERRCWLDASGFVLGGRLQLSLTYSEALHTRATVEGLVGAMRDFVRAVVAGRASGDTHRFTPTDFPLAGLTRPALDRVVGEEGAGLEDLYPLSPMQQGMLFHALLTPDAPAYFVQTSWRLHAALDPAAFRRAWDAVVAHHPILRTGFRWEGLDAPLQVVHAQAHLPWEERDWRGLSDAEQRGRLEVFLTEDRVRGFELQRPPLMRVTLVRLGDSAWQLVWSQHHLLLDGWSLGLLLQDLFAVYDSLLRGAPARLPPRPAFRDYIAWLTRQPSTELERFWRESLRGFTAPTPLPGDQGPVPTGDARREMDERVRKLSEPATAAVQGFARRHQLTLNTLARAAWALVLGRWSGEDDVVFGATVAGRPTELPGAEAMVGLFINALPVRVRLPRDADVLGWLQQLQAQQAEQGPYEHGPLAEVQRFSEVPRGTPLFDSLLVFENYPVDAALQQRAQGLDVREVQDFSHTNYPLTASVAPGAQLALSLTHEVARFGSVLIERLLGQWALALEQLAASAGQRLGDVSLLTREERQQVLVAWNDTAAPREDALLHDLIAAQAKRTPHEPAVRCGDALLTFEALDTGANRLAHHLRALGVGPEVRVGLLLERSVEAVLGVLAILKAGGAYVPLDPGAPDERLRHMFEDASAGVLLTHAALAARLRPPGAAVVLLDEDAPRIARQPGTPPDVRMSAEQLAYVLYTSGSTGRPKGVMIPHASVANLLRALEDAVYRDAKAPLRVSINAPLTFDASVKQLIQLASGHTLCILPEEARADVRLMREWVERYRLDVLDCSPAHLRLLLEEGLADAAHVPGRVLVGGEALVASTWRTLAADPRIRFFNVYGPTECTVDATACDVRGRPEAPTLGRPLRNVRLYVLDAALRPVSPGMVGELFIGGAGVGRGYLGQPGLTAERFVPDPFGAEAGARLYRTGDRVRHQDDGGLEYLGRTDFQVKVRGYRIELSEIEAVARTHPAVRDAVVVVRDDGPTGPRLVAFVLPTADGALDVEALRAHLRTRLPEYMLPSAWVTVQALPLTPHGKVDRRALLAPTWAPPEARDTVVPPRDALELRLVTLWQEVLGVPSLGIRDDFFELGGHSLLAVSLMGRIALVTGRRLPVAALFEGATVEHLAKLLRAEPHLKPWASRVPLQPKGGQRPVFLVHPGGGNVLCYVELARRLGPEQPVHAFQARGLDGLEAPHTRVEAMAAHYVEELRKVQPHGPYRLGGWSLGGLIAFEMARQLVQSGEQVARLLLIDTRAPDAEPPPLADAEAAVLSGLFLREVAQQTGGPLAPDDEGLTARDPEALLQALAQGSGPGEVDARVAELRTLRRVFESTLQATWRYVPDAYPGAVTLLRATRTDGRAREASLGWERFALGGVEVHAVEGDHFSVMRSPDVDGLAERVRACLG</sequence>
<dbReference type="SMART" id="SM00824">
    <property type="entry name" value="PKS_TE"/>
    <property type="match status" value="1"/>
</dbReference>
<organism evidence="8 9">
    <name type="scientific">Corallococcus llansteffanensis</name>
    <dbReference type="NCBI Taxonomy" id="2316731"/>
    <lineage>
        <taxon>Bacteria</taxon>
        <taxon>Pseudomonadati</taxon>
        <taxon>Myxococcota</taxon>
        <taxon>Myxococcia</taxon>
        <taxon>Myxococcales</taxon>
        <taxon>Cystobacterineae</taxon>
        <taxon>Myxococcaceae</taxon>
        <taxon>Corallococcus</taxon>
    </lineage>
</organism>
<dbReference type="FunFam" id="3.30.559.10:FF:000012">
    <property type="entry name" value="Non-ribosomal peptide synthetase"/>
    <property type="match status" value="2"/>
</dbReference>
<dbReference type="InterPro" id="IPR020845">
    <property type="entry name" value="AMP-binding_CS"/>
</dbReference>
<dbReference type="Gene3D" id="3.30.300.30">
    <property type="match status" value="2"/>
</dbReference>
<evidence type="ECO:0000256" key="1">
    <source>
        <dbReference type="ARBA" id="ARBA00001957"/>
    </source>
</evidence>
<dbReference type="NCBIfam" id="TIGR01720">
    <property type="entry name" value="NRPS-para261"/>
    <property type="match status" value="1"/>
</dbReference>
<dbReference type="FunFam" id="3.30.300.30:FF:000010">
    <property type="entry name" value="Enterobactin synthetase component F"/>
    <property type="match status" value="2"/>
</dbReference>
<dbReference type="InterPro" id="IPR010060">
    <property type="entry name" value="NRPS_synth"/>
</dbReference>
<comment type="similarity">
    <text evidence="2">Belongs to the ATP-dependent AMP-binding enzyme family.</text>
</comment>
<gene>
    <name evidence="8" type="ORF">D7V93_09230</name>
</gene>
<dbReference type="Gene3D" id="3.30.559.30">
    <property type="entry name" value="Nonribosomal peptide synthetase, condensation domain"/>
    <property type="match status" value="3"/>
</dbReference>
<dbReference type="InterPro" id="IPR010071">
    <property type="entry name" value="AA_adenyl_dom"/>
</dbReference>
<dbReference type="Proteomes" id="UP000272888">
    <property type="component" value="Unassembled WGS sequence"/>
</dbReference>
<dbReference type="FunFam" id="3.40.50.12780:FF:000012">
    <property type="entry name" value="Non-ribosomal peptide synthetase"/>
    <property type="match status" value="2"/>
</dbReference>
<feature type="domain" description="Carrier" evidence="7">
    <location>
        <begin position="1064"/>
        <end position="1138"/>
    </location>
</feature>
<protein>
    <submittedName>
        <fullName evidence="8">Amino acid adenylation domain-containing protein</fullName>
    </submittedName>
</protein>
<dbReference type="FunFam" id="3.40.50.980:FF:000001">
    <property type="entry name" value="Non-ribosomal peptide synthetase"/>
    <property type="match status" value="2"/>
</dbReference>
<evidence type="ECO:0000313" key="9">
    <source>
        <dbReference type="Proteomes" id="UP000272888"/>
    </source>
</evidence>
<dbReference type="Pfam" id="PF00975">
    <property type="entry name" value="Thioesterase"/>
    <property type="match status" value="1"/>
</dbReference>
<name>A0A3A8Q2T8_9BACT</name>
<keyword evidence="5" id="KW-0677">Repeat</keyword>
<dbReference type="InterPro" id="IPR000873">
    <property type="entry name" value="AMP-dep_synth/lig_dom"/>
</dbReference>
<reference evidence="9" key="1">
    <citation type="submission" date="2018-09" db="EMBL/GenBank/DDBJ databases">
        <authorList>
            <person name="Livingstone P.G."/>
            <person name="Whitworth D.E."/>
        </authorList>
    </citation>
    <scope>NUCLEOTIDE SEQUENCE [LARGE SCALE GENOMIC DNA]</scope>
    <source>
        <strain evidence="9">CA051B</strain>
    </source>
</reference>
<accession>A0A3A8Q2T8</accession>
<feature type="region of interest" description="Disordered" evidence="6">
    <location>
        <begin position="1820"/>
        <end position="1840"/>
    </location>
</feature>
<dbReference type="InterPro" id="IPR006162">
    <property type="entry name" value="Ppantetheine_attach_site"/>
</dbReference>
<dbReference type="Gene3D" id="3.30.559.10">
    <property type="entry name" value="Chloramphenicol acetyltransferase-like domain"/>
    <property type="match status" value="3"/>
</dbReference>
<dbReference type="SUPFAM" id="SSF53474">
    <property type="entry name" value="alpha/beta-Hydrolases"/>
    <property type="match status" value="1"/>
</dbReference>
<dbReference type="PROSITE" id="PS00012">
    <property type="entry name" value="PHOSPHOPANTETHEINE"/>
    <property type="match status" value="1"/>
</dbReference>
<evidence type="ECO:0000256" key="4">
    <source>
        <dbReference type="ARBA" id="ARBA00022553"/>
    </source>
</evidence>
<dbReference type="GO" id="GO:0005737">
    <property type="term" value="C:cytoplasm"/>
    <property type="evidence" value="ECO:0007669"/>
    <property type="project" value="TreeGrafter"/>
</dbReference>
<dbReference type="PROSITE" id="PS00455">
    <property type="entry name" value="AMP_BINDING"/>
    <property type="match status" value="2"/>
</dbReference>
<dbReference type="InterPro" id="IPR020806">
    <property type="entry name" value="PKS_PP-bd"/>
</dbReference>
<dbReference type="InterPro" id="IPR025110">
    <property type="entry name" value="AMP-bd_C"/>
</dbReference>
<evidence type="ECO:0000259" key="7">
    <source>
        <dbReference type="PROSITE" id="PS50075"/>
    </source>
</evidence>
<proteinExistence type="inferred from homology"/>
<comment type="cofactor">
    <cofactor evidence="1">
        <name>pantetheine 4'-phosphate</name>
        <dbReference type="ChEBI" id="CHEBI:47942"/>
    </cofactor>
</comment>
<dbReference type="Gene3D" id="3.40.50.980">
    <property type="match status" value="4"/>
</dbReference>
<dbReference type="GO" id="GO:0003824">
    <property type="term" value="F:catalytic activity"/>
    <property type="evidence" value="ECO:0007669"/>
    <property type="project" value="InterPro"/>
</dbReference>
<dbReference type="InterPro" id="IPR020802">
    <property type="entry name" value="TesA-like"/>
</dbReference>
<dbReference type="SMART" id="SM00823">
    <property type="entry name" value="PKS_PP"/>
    <property type="match status" value="2"/>
</dbReference>
<evidence type="ECO:0000256" key="6">
    <source>
        <dbReference type="SAM" id="MobiDB-lite"/>
    </source>
</evidence>
<dbReference type="PANTHER" id="PTHR45527">
    <property type="entry name" value="NONRIBOSOMAL PEPTIDE SYNTHETASE"/>
    <property type="match status" value="1"/>
</dbReference>
<dbReference type="FunFam" id="2.30.38.10:FF:000001">
    <property type="entry name" value="Non-ribosomal peptide synthetase PvdI"/>
    <property type="match status" value="2"/>
</dbReference>
<dbReference type="EMBL" id="RAWB01000069">
    <property type="protein sequence ID" value="RKH63067.1"/>
    <property type="molecule type" value="Genomic_DNA"/>
</dbReference>
<dbReference type="InterPro" id="IPR001031">
    <property type="entry name" value="Thioesterase"/>
</dbReference>
<dbReference type="Pfam" id="PF13193">
    <property type="entry name" value="AMP-binding_C"/>
    <property type="match status" value="2"/>
</dbReference>
<dbReference type="NCBIfam" id="TIGR01733">
    <property type="entry name" value="AA-adenyl-dom"/>
    <property type="match status" value="2"/>
</dbReference>
<evidence type="ECO:0000313" key="8">
    <source>
        <dbReference type="EMBL" id="RKH63067.1"/>
    </source>
</evidence>
<dbReference type="GO" id="GO:0043041">
    <property type="term" value="P:amino acid activation for nonribosomal peptide biosynthetic process"/>
    <property type="evidence" value="ECO:0007669"/>
    <property type="project" value="TreeGrafter"/>
</dbReference>
<feature type="domain" description="Carrier" evidence="7">
    <location>
        <begin position="2588"/>
        <end position="2663"/>
    </location>
</feature>
<dbReference type="InterPro" id="IPR045851">
    <property type="entry name" value="AMP-bd_C_sf"/>
</dbReference>
<comment type="caution">
    <text evidence="8">The sequence shown here is derived from an EMBL/GenBank/DDBJ whole genome shotgun (WGS) entry which is preliminary data.</text>
</comment>
<evidence type="ECO:0000256" key="5">
    <source>
        <dbReference type="ARBA" id="ARBA00022737"/>
    </source>
</evidence>
<dbReference type="Pfam" id="PF00501">
    <property type="entry name" value="AMP-binding"/>
    <property type="match status" value="2"/>
</dbReference>
<dbReference type="InterPro" id="IPR036736">
    <property type="entry name" value="ACP-like_sf"/>
</dbReference>
<dbReference type="InterPro" id="IPR009081">
    <property type="entry name" value="PP-bd_ACP"/>
</dbReference>
<keyword evidence="4" id="KW-0597">Phosphoprotein</keyword>
<dbReference type="CDD" id="cd19543">
    <property type="entry name" value="DCL_NRPS"/>
    <property type="match status" value="1"/>
</dbReference>
<dbReference type="Pfam" id="PF00668">
    <property type="entry name" value="Condensation"/>
    <property type="match status" value="3"/>
</dbReference>
<dbReference type="Pfam" id="PF00550">
    <property type="entry name" value="PP-binding"/>
    <property type="match status" value="2"/>
</dbReference>
<dbReference type="SUPFAM" id="SSF52777">
    <property type="entry name" value="CoA-dependent acyltransferases"/>
    <property type="match status" value="6"/>
</dbReference>
<dbReference type="Gene3D" id="2.30.38.10">
    <property type="entry name" value="Luciferase, Domain 3"/>
    <property type="match status" value="2"/>
</dbReference>
<dbReference type="Gene3D" id="1.10.1200.10">
    <property type="entry name" value="ACP-like"/>
    <property type="match status" value="2"/>
</dbReference>